<evidence type="ECO:0008006" key="5">
    <source>
        <dbReference type="Google" id="ProtNLM"/>
    </source>
</evidence>
<evidence type="ECO:0000313" key="3">
    <source>
        <dbReference type="EMBL" id="KAJ8421505.1"/>
    </source>
</evidence>
<reference evidence="3" key="1">
    <citation type="submission" date="2022-04" db="EMBL/GenBank/DDBJ databases">
        <title>Carnegiea gigantea Genome sequencing and assembly v2.</title>
        <authorList>
            <person name="Copetti D."/>
            <person name="Sanderson M.J."/>
            <person name="Burquez A."/>
            <person name="Wojciechowski M.F."/>
        </authorList>
    </citation>
    <scope>NUCLEOTIDE SEQUENCE</scope>
    <source>
        <strain evidence="3">SGP5-SGP5p</strain>
        <tissue evidence="3">Aerial part</tissue>
    </source>
</reference>
<comment type="caution">
    <text evidence="3">The sequence shown here is derived from an EMBL/GenBank/DDBJ whole genome shotgun (WGS) entry which is preliminary data.</text>
</comment>
<dbReference type="Pfam" id="PF01535">
    <property type="entry name" value="PPR"/>
    <property type="match status" value="1"/>
</dbReference>
<dbReference type="EMBL" id="JAKOGI010002691">
    <property type="protein sequence ID" value="KAJ8421505.1"/>
    <property type="molecule type" value="Genomic_DNA"/>
</dbReference>
<evidence type="ECO:0000313" key="4">
    <source>
        <dbReference type="Proteomes" id="UP001153076"/>
    </source>
</evidence>
<keyword evidence="2" id="KW-0677">Repeat</keyword>
<organism evidence="3 4">
    <name type="scientific">Carnegiea gigantea</name>
    <dbReference type="NCBI Taxonomy" id="171969"/>
    <lineage>
        <taxon>Eukaryota</taxon>
        <taxon>Viridiplantae</taxon>
        <taxon>Streptophyta</taxon>
        <taxon>Embryophyta</taxon>
        <taxon>Tracheophyta</taxon>
        <taxon>Spermatophyta</taxon>
        <taxon>Magnoliopsida</taxon>
        <taxon>eudicotyledons</taxon>
        <taxon>Gunneridae</taxon>
        <taxon>Pentapetalae</taxon>
        <taxon>Caryophyllales</taxon>
        <taxon>Cactineae</taxon>
        <taxon>Cactaceae</taxon>
        <taxon>Cactoideae</taxon>
        <taxon>Echinocereeae</taxon>
        <taxon>Carnegiea</taxon>
    </lineage>
</organism>
<dbReference type="PANTHER" id="PTHR47941">
    <property type="entry name" value="PENTATRICOPEPTIDE REPEAT-CONTAINING PROTEIN 3, MITOCHONDRIAL"/>
    <property type="match status" value="1"/>
</dbReference>
<keyword evidence="4" id="KW-1185">Reference proteome</keyword>
<dbReference type="AlphaFoldDB" id="A0A9Q1JKG5"/>
<dbReference type="Gene3D" id="1.25.40.10">
    <property type="entry name" value="Tetratricopeptide repeat domain"/>
    <property type="match status" value="1"/>
</dbReference>
<evidence type="ECO:0000256" key="2">
    <source>
        <dbReference type="ARBA" id="ARBA00022737"/>
    </source>
</evidence>
<gene>
    <name evidence="3" type="ORF">Cgig2_013183</name>
</gene>
<accession>A0A9Q1JKG5</accession>
<sequence>MNRGRQGILTGHFVEQWRASSILKKPSPLMPSGRCLPAVLAATTPQNSKRIGWRDHQPRHSEVLDAPSQLPPRFVGSNQSRGFSRIEDALHLFDEMTRKNPLPSLVHCTSLISPIVKMKHYDIVMSLLRRVELLGILHDVYSLAVLINCHCQLLGKLFKLGYSPDCVIFTTLINGFINVDELDHALYLLERILKQQNFYEVQRA</sequence>
<name>A0A9Q1JKG5_9CARY</name>
<dbReference type="OrthoDB" id="1934535at2759"/>
<dbReference type="InterPro" id="IPR002885">
    <property type="entry name" value="PPR_rpt"/>
</dbReference>
<proteinExistence type="inferred from homology"/>
<protein>
    <recommendedName>
        <fullName evidence="5">Pentatricopeptide repeat-containing protein</fullName>
    </recommendedName>
</protein>
<dbReference type="Pfam" id="PF13812">
    <property type="entry name" value="PPR_3"/>
    <property type="match status" value="1"/>
</dbReference>
<dbReference type="InterPro" id="IPR011990">
    <property type="entry name" value="TPR-like_helical_dom_sf"/>
</dbReference>
<comment type="similarity">
    <text evidence="1">Belongs to the PPR family. P subfamily.</text>
</comment>
<dbReference type="Proteomes" id="UP001153076">
    <property type="component" value="Unassembled WGS sequence"/>
</dbReference>
<evidence type="ECO:0000256" key="1">
    <source>
        <dbReference type="ARBA" id="ARBA00007626"/>
    </source>
</evidence>